<dbReference type="InterPro" id="IPR011815">
    <property type="entry name" value="PBP_1c"/>
</dbReference>
<keyword evidence="12" id="KW-1133">Transmembrane helix</keyword>
<dbReference type="Gene3D" id="1.10.3810.10">
    <property type="entry name" value="Biosynthetic peptidoglycan transglycosylase-like"/>
    <property type="match status" value="1"/>
</dbReference>
<gene>
    <name evidence="16" type="primary">pbpC</name>
    <name evidence="16" type="ORF">JI741_14955</name>
</gene>
<feature type="domain" description="Penicillin-binding C-terminal" evidence="15">
    <location>
        <begin position="700"/>
        <end position="778"/>
    </location>
</feature>
<dbReference type="SUPFAM" id="SSF53955">
    <property type="entry name" value="Lysozyme-like"/>
    <property type="match status" value="1"/>
</dbReference>
<dbReference type="RefSeq" id="WP_202010847.1">
    <property type="nucleotide sequence ID" value="NZ_JAERRB010000004.1"/>
</dbReference>
<dbReference type="InterPro" id="IPR036950">
    <property type="entry name" value="PBP_transglycosylase"/>
</dbReference>
<evidence type="ECO:0000256" key="7">
    <source>
        <dbReference type="ARBA" id="ARBA00022679"/>
    </source>
</evidence>
<reference evidence="16 17" key="1">
    <citation type="submission" date="2021-01" db="EMBL/GenBank/DDBJ databases">
        <title>Chryseolinea sp. Jin1 Genome sequencing and assembly.</title>
        <authorList>
            <person name="Kim I."/>
        </authorList>
    </citation>
    <scope>NUCLEOTIDE SEQUENCE [LARGE SCALE GENOMIC DNA]</scope>
    <source>
        <strain evidence="16 17">Jin1</strain>
    </source>
</reference>
<dbReference type="InterPro" id="IPR023346">
    <property type="entry name" value="Lysozyme-like_dom_sf"/>
</dbReference>
<dbReference type="InterPro" id="IPR012338">
    <property type="entry name" value="Beta-lactam/transpept-like"/>
</dbReference>
<dbReference type="PANTHER" id="PTHR32282">
    <property type="entry name" value="BINDING PROTEIN TRANSPEPTIDASE, PUTATIVE-RELATED"/>
    <property type="match status" value="1"/>
</dbReference>
<evidence type="ECO:0000256" key="3">
    <source>
        <dbReference type="ARBA" id="ARBA00007739"/>
    </source>
</evidence>
<feature type="transmembrane region" description="Helical" evidence="12">
    <location>
        <begin position="7"/>
        <end position="25"/>
    </location>
</feature>
<dbReference type="InterPro" id="IPR050396">
    <property type="entry name" value="Glycosyltr_51/Transpeptidase"/>
</dbReference>
<proteinExistence type="inferred from homology"/>
<keyword evidence="12" id="KW-0812">Transmembrane</keyword>
<evidence type="ECO:0000259" key="15">
    <source>
        <dbReference type="Pfam" id="PF06832"/>
    </source>
</evidence>
<organism evidence="16 17">
    <name type="scientific">Chryseolinea lacunae</name>
    <dbReference type="NCBI Taxonomy" id="2801331"/>
    <lineage>
        <taxon>Bacteria</taxon>
        <taxon>Pseudomonadati</taxon>
        <taxon>Bacteroidota</taxon>
        <taxon>Cytophagia</taxon>
        <taxon>Cytophagales</taxon>
        <taxon>Fulvivirgaceae</taxon>
        <taxon>Chryseolinea</taxon>
    </lineage>
</organism>
<keyword evidence="6" id="KW-0328">Glycosyltransferase</keyword>
<dbReference type="InterPro" id="IPR009647">
    <property type="entry name" value="PBP_C"/>
</dbReference>
<keyword evidence="12" id="KW-0472">Membrane</keyword>
<evidence type="ECO:0000259" key="13">
    <source>
        <dbReference type="Pfam" id="PF00905"/>
    </source>
</evidence>
<comment type="catalytic activity">
    <reaction evidence="11">
        <text>[GlcNAc-(1-&gt;4)-Mur2Ac(oyl-L-Ala-gamma-D-Glu-L-Lys-D-Ala-D-Ala)](n)-di-trans,octa-cis-undecaprenyl diphosphate + beta-D-GlcNAc-(1-&gt;4)-Mur2Ac(oyl-L-Ala-gamma-D-Glu-L-Lys-D-Ala-D-Ala)-di-trans,octa-cis-undecaprenyl diphosphate = [GlcNAc-(1-&gt;4)-Mur2Ac(oyl-L-Ala-gamma-D-Glu-L-Lys-D-Ala-D-Ala)](n+1)-di-trans,octa-cis-undecaprenyl diphosphate + di-trans,octa-cis-undecaprenyl diphosphate + H(+)</text>
        <dbReference type="Rhea" id="RHEA:23708"/>
        <dbReference type="Rhea" id="RHEA-COMP:9602"/>
        <dbReference type="Rhea" id="RHEA-COMP:9603"/>
        <dbReference type="ChEBI" id="CHEBI:15378"/>
        <dbReference type="ChEBI" id="CHEBI:58405"/>
        <dbReference type="ChEBI" id="CHEBI:60033"/>
        <dbReference type="ChEBI" id="CHEBI:78435"/>
        <dbReference type="EC" id="2.4.99.28"/>
    </reaction>
</comment>
<evidence type="ECO:0000256" key="8">
    <source>
        <dbReference type="ARBA" id="ARBA00022801"/>
    </source>
</evidence>
<feature type="domain" description="Glycosyl transferase family 51" evidence="14">
    <location>
        <begin position="59"/>
        <end position="219"/>
    </location>
</feature>
<comment type="similarity">
    <text evidence="2">In the C-terminal section; belongs to the transpeptidase family.</text>
</comment>
<keyword evidence="7" id="KW-0808">Transferase</keyword>
<comment type="caution">
    <text evidence="16">The sequence shown here is derived from an EMBL/GenBank/DDBJ whole genome shotgun (WGS) entry which is preliminary data.</text>
</comment>
<dbReference type="EMBL" id="JAERRB010000004">
    <property type="protein sequence ID" value="MBL0742525.1"/>
    <property type="molecule type" value="Genomic_DNA"/>
</dbReference>
<keyword evidence="4" id="KW-0121">Carboxypeptidase</keyword>
<dbReference type="Pfam" id="PF00905">
    <property type="entry name" value="Transpeptidase"/>
    <property type="match status" value="1"/>
</dbReference>
<feature type="domain" description="Penicillin-binding protein transpeptidase" evidence="13">
    <location>
        <begin position="297"/>
        <end position="421"/>
    </location>
</feature>
<dbReference type="Proteomes" id="UP000613030">
    <property type="component" value="Unassembled WGS sequence"/>
</dbReference>
<evidence type="ECO:0000256" key="9">
    <source>
        <dbReference type="ARBA" id="ARBA00023268"/>
    </source>
</evidence>
<name>A0ABS1KST9_9BACT</name>
<sequence length="788" mass="87785">MKRLLKYWKWGVGIFLFLVAYYFILPRKLFTDPYSTVLEDREGALLSASIAADGQWRFPEATAVPEKFSTALLHYEDKRFYHHPGVDVLSMARAIRQNIQAGAVVSGGSTVTMQVIRLSRKGKSRTVFQKMLEIVLATRLEWRHSKAEILSLYASHAPFGGNVVGLEAACWRYFGRGPEELSWGEASLLAVLPNAPSLMHPGKNRERLKAKRDQLLETLKMHGVIDAFTCNLSKDEPIPEAPTPLPRFAKHLLARVAREGNAGHKVKTTIRLPLQLRVEQLVNEHHQRLLNNLIFNGAAIVADVHTGNVLAYVGNTDVKEAGNYSEAVDVVTAHRSTGSILKPFLYAAMLDEGKILPHTLVADVPTFINGFSPKNFSRGYDGAVPADKALIRSLNIPAVQLLRSYRYEKFHTLLTNLGMTTLTQAPDHYGLALILGGAEGSLWDIAGMYASMSRTLTQYFTHPGASKYDRNDFHPLRYIAEDSSAKAAPILEATSWLSAAAIYQTFDVLKEVYRPGEETGWRYFNSAKKIAWKTGTSFGYRDGWAVGVTPDYVVGVWVGNADGEGRPGLTGTEAASPLMFDIFAQLDGQRWFQPPLQEMEQITVCAASGQRNTARCPDIDTAWVVRQGLQSPACLYHKTVYLSADKRFRVHNSCEPAGRMVAADWFVLPPAQEHYYRTHTVSYKPLPPFRRDCQATFGVAVMDLIYPKAGSKIFIPRELDGTLGSTVFELAHRSNTAVVYWHLDGDYVGTTQKTHRMALRLGEGHHVLTLVDENGELVEQGFDVLSKM</sequence>
<evidence type="ECO:0000256" key="4">
    <source>
        <dbReference type="ARBA" id="ARBA00022645"/>
    </source>
</evidence>
<evidence type="ECO:0000256" key="6">
    <source>
        <dbReference type="ARBA" id="ARBA00022676"/>
    </source>
</evidence>
<evidence type="ECO:0000256" key="5">
    <source>
        <dbReference type="ARBA" id="ARBA00022670"/>
    </source>
</evidence>
<keyword evidence="9" id="KW-0511">Multifunctional enzyme</keyword>
<evidence type="ECO:0000259" key="14">
    <source>
        <dbReference type="Pfam" id="PF00912"/>
    </source>
</evidence>
<dbReference type="Pfam" id="PF06832">
    <property type="entry name" value="BiPBP_C"/>
    <property type="match status" value="1"/>
</dbReference>
<dbReference type="Pfam" id="PF00912">
    <property type="entry name" value="Transgly"/>
    <property type="match status" value="1"/>
</dbReference>
<dbReference type="InterPro" id="IPR001460">
    <property type="entry name" value="PCN-bd_Tpept"/>
</dbReference>
<evidence type="ECO:0000256" key="11">
    <source>
        <dbReference type="ARBA" id="ARBA00049902"/>
    </source>
</evidence>
<comment type="similarity">
    <text evidence="3">In the N-terminal section; belongs to the glycosyltransferase 51 family.</text>
</comment>
<dbReference type="InterPro" id="IPR001264">
    <property type="entry name" value="Glyco_trans_51"/>
</dbReference>
<dbReference type="Gene3D" id="3.40.710.10">
    <property type="entry name" value="DD-peptidase/beta-lactamase superfamily"/>
    <property type="match status" value="1"/>
</dbReference>
<evidence type="ECO:0000256" key="10">
    <source>
        <dbReference type="ARBA" id="ARBA00044770"/>
    </source>
</evidence>
<dbReference type="PANTHER" id="PTHR32282:SF15">
    <property type="entry name" value="PENICILLIN-BINDING PROTEIN 1C"/>
    <property type="match status" value="1"/>
</dbReference>
<evidence type="ECO:0000256" key="2">
    <source>
        <dbReference type="ARBA" id="ARBA00007090"/>
    </source>
</evidence>
<evidence type="ECO:0000313" key="17">
    <source>
        <dbReference type="Proteomes" id="UP000613030"/>
    </source>
</evidence>
<dbReference type="SUPFAM" id="SSF56601">
    <property type="entry name" value="beta-lactamase/transpeptidase-like"/>
    <property type="match status" value="1"/>
</dbReference>
<accession>A0ABS1KST9</accession>
<protein>
    <recommendedName>
        <fullName evidence="10">peptidoglycan glycosyltransferase</fullName>
        <ecNumber evidence="10">2.4.99.28</ecNumber>
    </recommendedName>
</protein>
<comment type="pathway">
    <text evidence="1">Cell wall biogenesis; peptidoglycan biosynthesis.</text>
</comment>
<keyword evidence="8" id="KW-0378">Hydrolase</keyword>
<dbReference type="NCBIfam" id="TIGR02073">
    <property type="entry name" value="PBP_1c"/>
    <property type="match status" value="1"/>
</dbReference>
<keyword evidence="5" id="KW-0645">Protease</keyword>
<evidence type="ECO:0000256" key="12">
    <source>
        <dbReference type="SAM" id="Phobius"/>
    </source>
</evidence>
<evidence type="ECO:0000313" key="16">
    <source>
        <dbReference type="EMBL" id="MBL0742525.1"/>
    </source>
</evidence>
<evidence type="ECO:0000256" key="1">
    <source>
        <dbReference type="ARBA" id="ARBA00004752"/>
    </source>
</evidence>
<dbReference type="EC" id="2.4.99.28" evidence="10"/>
<keyword evidence="17" id="KW-1185">Reference proteome</keyword>